<proteinExistence type="predicted"/>
<evidence type="ECO:0008006" key="4">
    <source>
        <dbReference type="Google" id="ProtNLM"/>
    </source>
</evidence>
<feature type="compositionally biased region" description="Polar residues" evidence="1">
    <location>
        <begin position="239"/>
        <end position="255"/>
    </location>
</feature>
<evidence type="ECO:0000256" key="1">
    <source>
        <dbReference type="SAM" id="MobiDB-lite"/>
    </source>
</evidence>
<sequence>MDAYGRSVRSKLSDYHTEEEHDVRPAPTRQDIRIVTQNVRGFRKRDRWEWLSAWRNIPRSLRPALILLQETHVQTEAERSKLTQRWQWMWGAQGKDLRYLTGMLPPTDMEELGFLFFLSTKTWLDCGIVTFGLHGRLGVMLRHMHVLNIYAPSGSKPKSEQFYSDLETWKLSQVDYPILGGGFNCVEDPVLDRLGGSRPEKTECEALTRLVQKTNLGDGRILLGSALDELDLAPEEHFTTGSKTSPAGSTDSTCPATEVNGFSGWK</sequence>
<accession>A0ABD3FDU0</accession>
<reference evidence="2 3" key="1">
    <citation type="submission" date="2024-09" db="EMBL/GenBank/DDBJ databases">
        <title>Genome sequencing and assembly of Phytophthora oleae, isolate VK10A, causative agent of rot of olive drupes.</title>
        <authorList>
            <person name="Conti Taguali S."/>
            <person name="Riolo M."/>
            <person name="La Spada F."/>
            <person name="Cacciola S.O."/>
            <person name="Dionisio G."/>
        </authorList>
    </citation>
    <scope>NUCLEOTIDE SEQUENCE [LARGE SCALE GENOMIC DNA]</scope>
    <source>
        <strain evidence="2 3">VK10A</strain>
    </source>
</reference>
<dbReference type="SUPFAM" id="SSF56219">
    <property type="entry name" value="DNase I-like"/>
    <property type="match status" value="1"/>
</dbReference>
<feature type="region of interest" description="Disordered" evidence="1">
    <location>
        <begin position="237"/>
        <end position="266"/>
    </location>
</feature>
<evidence type="ECO:0000313" key="2">
    <source>
        <dbReference type="EMBL" id="KAL3663655.1"/>
    </source>
</evidence>
<protein>
    <recommendedName>
        <fullName evidence="4">Endonuclease/exonuclease/phosphatase domain-containing protein</fullName>
    </recommendedName>
</protein>
<organism evidence="2 3">
    <name type="scientific">Phytophthora oleae</name>
    <dbReference type="NCBI Taxonomy" id="2107226"/>
    <lineage>
        <taxon>Eukaryota</taxon>
        <taxon>Sar</taxon>
        <taxon>Stramenopiles</taxon>
        <taxon>Oomycota</taxon>
        <taxon>Peronosporomycetes</taxon>
        <taxon>Peronosporales</taxon>
        <taxon>Peronosporaceae</taxon>
        <taxon>Phytophthora</taxon>
    </lineage>
</organism>
<feature type="compositionally biased region" description="Basic and acidic residues" evidence="1">
    <location>
        <begin position="11"/>
        <end position="24"/>
    </location>
</feature>
<keyword evidence="3" id="KW-1185">Reference proteome</keyword>
<evidence type="ECO:0000313" key="3">
    <source>
        <dbReference type="Proteomes" id="UP001632037"/>
    </source>
</evidence>
<gene>
    <name evidence="2" type="ORF">V7S43_011070</name>
</gene>
<dbReference type="AlphaFoldDB" id="A0ABD3FDU0"/>
<dbReference type="EMBL" id="JBIMZQ010000026">
    <property type="protein sequence ID" value="KAL3663655.1"/>
    <property type="molecule type" value="Genomic_DNA"/>
</dbReference>
<dbReference type="Gene3D" id="3.60.10.10">
    <property type="entry name" value="Endonuclease/exonuclease/phosphatase"/>
    <property type="match status" value="1"/>
</dbReference>
<dbReference type="InterPro" id="IPR036691">
    <property type="entry name" value="Endo/exonu/phosph_ase_sf"/>
</dbReference>
<comment type="caution">
    <text evidence="2">The sequence shown here is derived from an EMBL/GenBank/DDBJ whole genome shotgun (WGS) entry which is preliminary data.</text>
</comment>
<name>A0ABD3FDU0_9STRA</name>
<feature type="region of interest" description="Disordered" evidence="1">
    <location>
        <begin position="1"/>
        <end position="28"/>
    </location>
</feature>
<dbReference type="Proteomes" id="UP001632037">
    <property type="component" value="Unassembled WGS sequence"/>
</dbReference>